<protein>
    <recommendedName>
        <fullName evidence="4">Major facilitator superfamily (MFS) profile domain-containing protein</fullName>
    </recommendedName>
</protein>
<reference evidence="2" key="1">
    <citation type="submission" date="2021-03" db="EMBL/GenBank/DDBJ databases">
        <authorList>
            <person name="Tagirdzhanova G."/>
        </authorList>
    </citation>
    <scope>NUCLEOTIDE SEQUENCE</scope>
</reference>
<feature type="transmembrane region" description="Helical" evidence="1">
    <location>
        <begin position="101"/>
        <end position="123"/>
    </location>
</feature>
<evidence type="ECO:0008006" key="4">
    <source>
        <dbReference type="Google" id="ProtNLM"/>
    </source>
</evidence>
<feature type="transmembrane region" description="Helical" evidence="1">
    <location>
        <begin position="135"/>
        <end position="154"/>
    </location>
</feature>
<name>A0A8H3IBA4_9LECA</name>
<dbReference type="PANTHER" id="PTHR11360:SF130">
    <property type="entry name" value="MAJOR FACILITATOR SUPERFAMILY (MFS) PROFILE DOMAIN-CONTAINING PROTEIN-RELATED"/>
    <property type="match status" value="1"/>
</dbReference>
<dbReference type="OrthoDB" id="6499973at2759"/>
<keyword evidence="3" id="KW-1185">Reference proteome</keyword>
<dbReference type="EMBL" id="CAJPDS010000011">
    <property type="protein sequence ID" value="CAF9912008.1"/>
    <property type="molecule type" value="Genomic_DNA"/>
</dbReference>
<feature type="transmembrane region" description="Helical" evidence="1">
    <location>
        <begin position="12"/>
        <end position="32"/>
    </location>
</feature>
<dbReference type="AlphaFoldDB" id="A0A8H3IBA4"/>
<feature type="transmembrane region" description="Helical" evidence="1">
    <location>
        <begin position="65"/>
        <end position="89"/>
    </location>
</feature>
<keyword evidence="1" id="KW-0812">Transmembrane</keyword>
<dbReference type="InterPro" id="IPR036259">
    <property type="entry name" value="MFS_trans_sf"/>
</dbReference>
<dbReference type="SUPFAM" id="SSF103473">
    <property type="entry name" value="MFS general substrate transporter"/>
    <property type="match status" value="1"/>
</dbReference>
<dbReference type="PANTHER" id="PTHR11360">
    <property type="entry name" value="MONOCARBOXYLATE TRANSPORTER"/>
    <property type="match status" value="1"/>
</dbReference>
<accession>A0A8H3IBA4</accession>
<sequence length="164" mass="17233">MVIGFTDLESVNLLLILNAVGIPVRPVLGYVSDRWCGPINLFIPLSAILGLMIYCWMAVTTRGSTYAFAVVYGLSTAAAQGIFVGALASLTKDLSKIGTRFGMVCSILAFATLTGPPIAGALIESQGGRYWAAQVWGGTVVLLGSATVGAARVYETGLRIKVKM</sequence>
<gene>
    <name evidence="2" type="ORF">HETSPECPRED_000798</name>
</gene>
<feature type="transmembrane region" description="Helical" evidence="1">
    <location>
        <begin position="39"/>
        <end position="59"/>
    </location>
</feature>
<evidence type="ECO:0000313" key="2">
    <source>
        <dbReference type="EMBL" id="CAF9912008.1"/>
    </source>
</evidence>
<keyword evidence="1" id="KW-0472">Membrane</keyword>
<evidence type="ECO:0000313" key="3">
    <source>
        <dbReference type="Proteomes" id="UP000664521"/>
    </source>
</evidence>
<proteinExistence type="predicted"/>
<dbReference type="Gene3D" id="1.20.1250.20">
    <property type="entry name" value="MFS general substrate transporter like domains"/>
    <property type="match status" value="1"/>
</dbReference>
<evidence type="ECO:0000256" key="1">
    <source>
        <dbReference type="SAM" id="Phobius"/>
    </source>
</evidence>
<organism evidence="2 3">
    <name type="scientific">Heterodermia speciosa</name>
    <dbReference type="NCBI Taxonomy" id="116794"/>
    <lineage>
        <taxon>Eukaryota</taxon>
        <taxon>Fungi</taxon>
        <taxon>Dikarya</taxon>
        <taxon>Ascomycota</taxon>
        <taxon>Pezizomycotina</taxon>
        <taxon>Lecanoromycetes</taxon>
        <taxon>OSLEUM clade</taxon>
        <taxon>Lecanoromycetidae</taxon>
        <taxon>Caliciales</taxon>
        <taxon>Physciaceae</taxon>
        <taxon>Heterodermia</taxon>
    </lineage>
</organism>
<dbReference type="InterPro" id="IPR050327">
    <property type="entry name" value="Proton-linked_MCT"/>
</dbReference>
<dbReference type="Proteomes" id="UP000664521">
    <property type="component" value="Unassembled WGS sequence"/>
</dbReference>
<comment type="caution">
    <text evidence="2">The sequence shown here is derived from an EMBL/GenBank/DDBJ whole genome shotgun (WGS) entry which is preliminary data.</text>
</comment>
<keyword evidence="1" id="KW-1133">Transmembrane helix</keyword>